<dbReference type="Pfam" id="PF23098">
    <property type="entry name" value="Beta-prop_NOL10_N"/>
    <property type="match status" value="1"/>
</dbReference>
<dbReference type="AlphaFoldDB" id="A0A0R3T8N3"/>
<keyword evidence="5" id="KW-1185">Reference proteome</keyword>
<dbReference type="InterPro" id="IPR036322">
    <property type="entry name" value="WD40_repeat_dom_sf"/>
</dbReference>
<name>A0A0R3T8N3_RODNA</name>
<dbReference type="Proteomes" id="UP000278807">
    <property type="component" value="Unassembled WGS sequence"/>
</dbReference>
<feature type="compositionally biased region" description="Acidic residues" evidence="1">
    <location>
        <begin position="764"/>
        <end position="775"/>
    </location>
</feature>
<dbReference type="OrthoDB" id="273340at2759"/>
<proteinExistence type="predicted"/>
<feature type="region of interest" description="Disordered" evidence="1">
    <location>
        <begin position="678"/>
        <end position="708"/>
    </location>
</feature>
<evidence type="ECO:0000313" key="4">
    <source>
        <dbReference type="EMBL" id="VDN99279.1"/>
    </source>
</evidence>
<dbReference type="Gene3D" id="2.130.10.10">
    <property type="entry name" value="YVTN repeat-like/Quinoprotein amine dehydrogenase"/>
    <property type="match status" value="1"/>
</dbReference>
<dbReference type="PANTHER" id="PTHR14927">
    <property type="entry name" value="NUCLEOLAR PROTEIN 10"/>
    <property type="match status" value="1"/>
</dbReference>
<organism evidence="6">
    <name type="scientific">Rodentolepis nana</name>
    <name type="common">Dwarf tapeworm</name>
    <name type="synonym">Hymenolepis nana</name>
    <dbReference type="NCBI Taxonomy" id="102285"/>
    <lineage>
        <taxon>Eukaryota</taxon>
        <taxon>Metazoa</taxon>
        <taxon>Spiralia</taxon>
        <taxon>Lophotrochozoa</taxon>
        <taxon>Platyhelminthes</taxon>
        <taxon>Cestoda</taxon>
        <taxon>Eucestoda</taxon>
        <taxon>Cyclophyllidea</taxon>
        <taxon>Hymenolepididae</taxon>
        <taxon>Rodentolepis</taxon>
    </lineage>
</organism>
<feature type="domain" description="Nucleolar protein 10-like N-terminal" evidence="3">
    <location>
        <begin position="1"/>
        <end position="367"/>
    </location>
</feature>
<dbReference type="GO" id="GO:0030686">
    <property type="term" value="C:90S preribosome"/>
    <property type="evidence" value="ECO:0007669"/>
    <property type="project" value="TreeGrafter"/>
</dbReference>
<feature type="region of interest" description="Disordered" evidence="1">
    <location>
        <begin position="726"/>
        <end position="807"/>
    </location>
</feature>
<feature type="domain" description="Nucleolar protein 10-like second" evidence="2">
    <location>
        <begin position="373"/>
        <end position="418"/>
    </location>
</feature>
<dbReference type="Pfam" id="PF23097">
    <property type="entry name" value="NOL10_2nd"/>
    <property type="match status" value="1"/>
</dbReference>
<dbReference type="GO" id="GO:0000462">
    <property type="term" value="P:maturation of SSU-rRNA from tricistronic rRNA transcript (SSU-rRNA, 5.8S rRNA, LSU-rRNA)"/>
    <property type="evidence" value="ECO:0007669"/>
    <property type="project" value="TreeGrafter"/>
</dbReference>
<gene>
    <name evidence="4" type="ORF">HNAJ_LOCUS3420</name>
</gene>
<dbReference type="InterPro" id="IPR040382">
    <property type="entry name" value="NOL10/Enp2"/>
</dbReference>
<dbReference type="GO" id="GO:0032040">
    <property type="term" value="C:small-subunit processome"/>
    <property type="evidence" value="ECO:0007669"/>
    <property type="project" value="TreeGrafter"/>
</dbReference>
<dbReference type="InterPro" id="IPR056550">
    <property type="entry name" value="NOL10_2nd"/>
</dbReference>
<dbReference type="WBParaSite" id="HNAJ_0000342101-mRNA-1">
    <property type="protein sequence ID" value="HNAJ_0000342101-mRNA-1"/>
    <property type="gene ID" value="HNAJ_0000342101"/>
</dbReference>
<feature type="compositionally biased region" description="Acidic residues" evidence="1">
    <location>
        <begin position="797"/>
        <end position="807"/>
    </location>
</feature>
<evidence type="ECO:0000259" key="3">
    <source>
        <dbReference type="Pfam" id="PF23098"/>
    </source>
</evidence>
<evidence type="ECO:0000256" key="1">
    <source>
        <dbReference type="SAM" id="MobiDB-lite"/>
    </source>
</evidence>
<dbReference type="EMBL" id="UZAE01002000">
    <property type="protein sequence ID" value="VDN99279.1"/>
    <property type="molecule type" value="Genomic_DNA"/>
</dbReference>
<dbReference type="InterPro" id="IPR056551">
    <property type="entry name" value="Beta-prop_NOL10_N"/>
</dbReference>
<reference evidence="6" key="1">
    <citation type="submission" date="2017-02" db="UniProtKB">
        <authorList>
            <consortium name="WormBaseParasite"/>
        </authorList>
    </citation>
    <scope>IDENTIFICATION</scope>
</reference>
<evidence type="ECO:0000313" key="6">
    <source>
        <dbReference type="WBParaSite" id="HNAJ_0000342101-mRNA-1"/>
    </source>
</evidence>
<protein>
    <submittedName>
        <fullName evidence="6">Nucleolar protein 10</fullName>
    </submittedName>
</protein>
<dbReference type="STRING" id="102285.A0A0R3T8N3"/>
<accession>A0A0R3T8N3</accession>
<reference evidence="4 5" key="2">
    <citation type="submission" date="2018-11" db="EMBL/GenBank/DDBJ databases">
        <authorList>
            <consortium name="Pathogen Informatics"/>
        </authorList>
    </citation>
    <scope>NUCLEOTIDE SEQUENCE [LARGE SCALE GENOMIC DNA]</scope>
</reference>
<dbReference type="InterPro" id="IPR015943">
    <property type="entry name" value="WD40/YVTN_repeat-like_dom_sf"/>
</dbReference>
<sequence length="807" mass="91330">MNVVKLNGVKVYNLTSERSLPEWASRSEKKKMLKKDPGADTHIELIHELEMPDASTYITCSPDQKYLFVLGRYKPRVRCYELKNLSMKFDRCVDYLPFRMACLSDDYSKFALLEEERWIDIHAAGGHHFRFRVPKAGVDIHYTPSNCHLLIPSTGNAVYRMDLCEGRFAAPLTSSSLVESDSFNASCFMEELDVLLAGTTRGSVQGWDLRSGDWTFNLDVWASSSRPAELNKSARFACTTLTHKDALNFAVGTSEGLVHIYDVRQTASPWHTRDTEYRKSVKTVNFHDDKVLALVANCLKIWNIDTGNMFVGFETGPIEVNWMHHFPGSGLIMLANEAPKVSRYFIPLLGEAPYWCSYLDQTITEFEPDVTTMYDGYKFLTRQQLLQYGMMDLIGTRFLRAYMHGYFVSNQLFMKIKEKISSAIASTKTTSPIVKNVQIASTKAEKEAITAAEMDEAACDKRFTKLKLSKMTCDIANSESDLIRIHQARLEKKRQRKELRKIRAARADALMNRGRRRGFSYGGLANLKESVRRRLCDLTAVPYVPDPKVEVSRLVPIKYPEIDIPSALTRPSNSSTVTTSDKKCKETEFHRQVFETQAIVEYAFQRGRDGLYMASSKDVTSSARIGSKFSTSSETEHASAAKLLLKRKEVEFWDSGILGLCSAPDEWFPAGITTRRKRKALDVEQSSTGAKRVRFEESTELTGSDLNNFPDSVLLTLEDAVKDDTTSTQLLDTADDTLDPESEVKNPAEEGEDSEDERWNGDPPDPEDEDGDDYMETYFDNGENDIDDFNLQMNGDMDGDDLDGIYD</sequence>
<evidence type="ECO:0000259" key="2">
    <source>
        <dbReference type="Pfam" id="PF23097"/>
    </source>
</evidence>
<evidence type="ECO:0000313" key="5">
    <source>
        <dbReference type="Proteomes" id="UP000278807"/>
    </source>
</evidence>
<dbReference type="SUPFAM" id="SSF50978">
    <property type="entry name" value="WD40 repeat-like"/>
    <property type="match status" value="1"/>
</dbReference>
<dbReference type="PANTHER" id="PTHR14927:SF0">
    <property type="entry name" value="NUCLEOLAR PROTEIN 10"/>
    <property type="match status" value="1"/>
</dbReference>